<name>A0A0C2CYL7_9BACT</name>
<keyword evidence="2" id="KW-0808">Transferase</keyword>
<gene>
    <name evidence="2" type="ORF">DB30_00841</name>
</gene>
<accession>A0A0C2CYL7</accession>
<organism evidence="2 3">
    <name type="scientific">Enhygromyxa salina</name>
    <dbReference type="NCBI Taxonomy" id="215803"/>
    <lineage>
        <taxon>Bacteria</taxon>
        <taxon>Pseudomonadati</taxon>
        <taxon>Myxococcota</taxon>
        <taxon>Polyangia</taxon>
        <taxon>Nannocystales</taxon>
        <taxon>Nannocystaceae</taxon>
        <taxon>Enhygromyxa</taxon>
    </lineage>
</organism>
<dbReference type="Pfam" id="PF03417">
    <property type="entry name" value="AAT"/>
    <property type="match status" value="1"/>
</dbReference>
<dbReference type="EMBL" id="JMCC02000112">
    <property type="protein sequence ID" value="KIG12957.1"/>
    <property type="molecule type" value="Genomic_DNA"/>
</dbReference>
<dbReference type="GO" id="GO:0016740">
    <property type="term" value="F:transferase activity"/>
    <property type="evidence" value="ECO:0007669"/>
    <property type="project" value="UniProtKB-KW"/>
</dbReference>
<dbReference type="AlphaFoldDB" id="A0A0C2CYL7"/>
<dbReference type="InterPro" id="IPR005079">
    <property type="entry name" value="Peptidase_C45_hydrolase"/>
</dbReference>
<dbReference type="InterPro" id="IPR047801">
    <property type="entry name" value="Peptidase_C45"/>
</dbReference>
<evidence type="ECO:0000313" key="3">
    <source>
        <dbReference type="Proteomes" id="UP000031599"/>
    </source>
</evidence>
<dbReference type="Gene3D" id="1.10.10.2120">
    <property type="match status" value="1"/>
</dbReference>
<dbReference type="Proteomes" id="UP000031599">
    <property type="component" value="Unassembled WGS sequence"/>
</dbReference>
<proteinExistence type="predicted"/>
<dbReference type="PANTHER" id="PTHR34180:SF1">
    <property type="entry name" value="BETA-ALANYL-DOPAMINE_CARCININE HYDROLASE"/>
    <property type="match status" value="1"/>
</dbReference>
<dbReference type="PANTHER" id="PTHR34180">
    <property type="entry name" value="PEPTIDASE C45"/>
    <property type="match status" value="1"/>
</dbReference>
<dbReference type="InterPro" id="IPR047794">
    <property type="entry name" value="C45_proenzyme-like"/>
</dbReference>
<protein>
    <submittedName>
        <fullName evidence="2">Peptidase C45, acyl-coenzyme A:6-aminopenicillanic acid acyl-transferase</fullName>
    </submittedName>
</protein>
<sequence length="366" mass="38907">MSRPQYHAGVRILSFSGSPAEIGEAFGRQCRAEIPLLYAARLRNAIGQAKLHGGRDVGEEAVLKVARACVEPTRAYHPDGFAELEGIARGAELPLEKILAMNGLTDLRDILAWGGELESLGGCSAFMLGGNVTRTGKLLCGQTWDLATDNMPHVIAVHRRPSHSPQTWTLTTDGCLSLIGLNEAGIAIGTTNIRTTDARPGVTYLSMIHKALAASSLEDAALAISSAPRAGAHFYFLADASGRGLALECTPDHVDATPVEAGVYVHTNHCLVPANQAIESDTPSSSSHARQVRLEALIEADRGRADLDSAKRWLADRESDELGICRLGFNGISSNGAVIMEPQSGTIHVCHGPAHEAAWFDLRAAV</sequence>
<reference evidence="2 3" key="1">
    <citation type="submission" date="2014-12" db="EMBL/GenBank/DDBJ databases">
        <title>Genome assembly of Enhygromyxa salina DSM 15201.</title>
        <authorList>
            <person name="Sharma G."/>
            <person name="Subramanian S."/>
        </authorList>
    </citation>
    <scope>NUCLEOTIDE SEQUENCE [LARGE SCALE GENOMIC DNA]</scope>
    <source>
        <strain evidence="2 3">DSM 15201</strain>
    </source>
</reference>
<feature type="domain" description="Peptidase C45 hydrolase" evidence="1">
    <location>
        <begin position="137"/>
        <end position="327"/>
    </location>
</feature>
<comment type="caution">
    <text evidence="2">The sequence shown here is derived from an EMBL/GenBank/DDBJ whole genome shotgun (WGS) entry which is preliminary data.</text>
</comment>
<evidence type="ECO:0000313" key="2">
    <source>
        <dbReference type="EMBL" id="KIG12957.1"/>
    </source>
</evidence>
<dbReference type="Gene3D" id="3.60.60.10">
    <property type="entry name" value="Penicillin V Acylase, Chain A"/>
    <property type="match status" value="1"/>
</dbReference>
<dbReference type="NCBIfam" id="NF040521">
    <property type="entry name" value="C45_proenzyme"/>
    <property type="match status" value="1"/>
</dbReference>
<evidence type="ECO:0000259" key="1">
    <source>
        <dbReference type="Pfam" id="PF03417"/>
    </source>
</evidence>